<evidence type="ECO:0000313" key="3">
    <source>
        <dbReference type="Proteomes" id="UP001519343"/>
    </source>
</evidence>
<keyword evidence="1" id="KW-0472">Membrane</keyword>
<feature type="transmembrane region" description="Helical" evidence="1">
    <location>
        <begin position="119"/>
        <end position="140"/>
    </location>
</feature>
<keyword evidence="3" id="KW-1185">Reference proteome</keyword>
<evidence type="ECO:0000313" key="2">
    <source>
        <dbReference type="EMBL" id="MBP1934719.1"/>
    </source>
</evidence>
<feature type="transmembrane region" description="Helical" evidence="1">
    <location>
        <begin position="57"/>
        <end position="75"/>
    </location>
</feature>
<sequence length="145" mass="16980">MPQLEFENEKEIIIEKYKEVSANRRHYSALRFALLPFYFAIQGAIAKEAFGKEDSLPFYLCSISGIITTYVFLTIERRISDYYSHLEDVGAKLEEQLNLGEKMFVNWPKSKFLSNTKQSINFSYFLCATFWVIFFIIKIVKELSA</sequence>
<proteinExistence type="predicted"/>
<organism evidence="2 3">
    <name type="scientific">Ammoniphilus resinae</name>
    <dbReference type="NCBI Taxonomy" id="861532"/>
    <lineage>
        <taxon>Bacteria</taxon>
        <taxon>Bacillati</taxon>
        <taxon>Bacillota</taxon>
        <taxon>Bacilli</taxon>
        <taxon>Bacillales</taxon>
        <taxon>Paenibacillaceae</taxon>
        <taxon>Aneurinibacillus group</taxon>
        <taxon>Ammoniphilus</taxon>
    </lineage>
</organism>
<comment type="caution">
    <text evidence="2">The sequence shown here is derived from an EMBL/GenBank/DDBJ whole genome shotgun (WGS) entry which is preliminary data.</text>
</comment>
<feature type="transmembrane region" description="Helical" evidence="1">
    <location>
        <begin position="28"/>
        <end position="45"/>
    </location>
</feature>
<gene>
    <name evidence="2" type="ORF">J2Z37_004739</name>
</gene>
<reference evidence="2 3" key="1">
    <citation type="submission" date="2021-03" db="EMBL/GenBank/DDBJ databases">
        <title>Genomic Encyclopedia of Type Strains, Phase IV (KMG-IV): sequencing the most valuable type-strain genomes for metagenomic binning, comparative biology and taxonomic classification.</title>
        <authorList>
            <person name="Goeker M."/>
        </authorList>
    </citation>
    <scope>NUCLEOTIDE SEQUENCE [LARGE SCALE GENOMIC DNA]</scope>
    <source>
        <strain evidence="2 3">DSM 24738</strain>
    </source>
</reference>
<protein>
    <submittedName>
        <fullName evidence="2">Uncharacterized protein</fullName>
    </submittedName>
</protein>
<evidence type="ECO:0000256" key="1">
    <source>
        <dbReference type="SAM" id="Phobius"/>
    </source>
</evidence>
<keyword evidence="1" id="KW-1133">Transmembrane helix</keyword>
<dbReference type="RefSeq" id="WP_209812706.1">
    <property type="nucleotide sequence ID" value="NZ_JAGGKT010000026.1"/>
</dbReference>
<name>A0ABS4GWT0_9BACL</name>
<dbReference type="EMBL" id="JAGGKT010000026">
    <property type="protein sequence ID" value="MBP1934719.1"/>
    <property type="molecule type" value="Genomic_DNA"/>
</dbReference>
<dbReference type="Proteomes" id="UP001519343">
    <property type="component" value="Unassembled WGS sequence"/>
</dbReference>
<keyword evidence="1" id="KW-0812">Transmembrane</keyword>
<accession>A0ABS4GWT0</accession>